<dbReference type="Proteomes" id="UP000612456">
    <property type="component" value="Unassembled WGS sequence"/>
</dbReference>
<dbReference type="Gene3D" id="2.160.20.110">
    <property type="match status" value="3"/>
</dbReference>
<gene>
    <name evidence="3" type="ORF">GCM10010911_54230</name>
</gene>
<comment type="caution">
    <text evidence="3">The sequence shown here is derived from an EMBL/GenBank/DDBJ whole genome shotgun (WGS) entry which is preliminary data.</text>
</comment>
<dbReference type="InterPro" id="IPR051465">
    <property type="entry name" value="Cell_Envelope_Struct_Comp"/>
</dbReference>
<evidence type="ECO:0000313" key="4">
    <source>
        <dbReference type="Proteomes" id="UP000612456"/>
    </source>
</evidence>
<accession>A0A916ZD30</accession>
<dbReference type="InterPro" id="IPR001119">
    <property type="entry name" value="SLH_dom"/>
</dbReference>
<sequence length="2248" mass="226957">MKKRTHQGIIVFLVMMIGFGAIPGGIFGSGKAFAANEFSGNGTSGSPYLIGTAQELNLVRGQYLNANLYFKLKRNIDLSIYAASGWVPIGTWDQPFNGHIDGNGYKITGLKIADSAQDYAGLFGYMESGSSIENMKLENVNIQGGRFVGSLAALNNGGTITNSYASGTVSGTYGIGGLIGSNIGTISGSQAESHVSGSESIGGLAGINRGVIVGSFAAGDTVGTLNTGGLVGWNNYDGSIQNSHAAGSTTGSESTGGLVGWNYNGEIVSGSYATGDVIGSNAGKDVGGLAGYNQYGTISNSHASGNVSGTVEVGGLVGNNSMGQISNSYSLGNATGSSTDIGGLVGHNYIGSIRYSYSTGKVSTGTVSKDYAGGLVGYNLGGTVSNSFATGEVSGYSAGGLIGSNDSGETISSYATGKVSGTENVGGLVGWNGLGPDTIISNSYASGEVGGVENVGGLVGWNVNGPISNSYASGKVTGTIEVGGLIGFKTLEAVVNSFYDNITTGQSVSQGGTGKPTSDMQTAGTYAADAAHSWDFSNIWDMDSRRNGGYPFLREIQVYLDYDGNGNTGGTVPDSVSYMPGTRIGINTASSQLTRTGYILDGWNTEADGSGSLYKSGDVYTLTSTAALFAHWVIPSAIASLTSTIGTVSTGGTASETITDIPFGTTLAALKAAIAPAAGATFEVYDADGTTIAAALTTGKKIIVTTYDGLTKAAYTVYVDAGSSDATLTSSIGTVSQGGTADETISAIPYGTTIAALERAITPAAGAAFDIFDADGVTVATVLATGKKVIVTSENGTVATYTVSVITNTEATLTSAIGTVSAGGTANETITVPYGTTLAALKAAITPAGGAAFEVYNADGTTVATALATGGKIIVTAENGTNRVTYAITVSKNTDATLTSTLGNVSTGGTANEFIRDIPFGTTLAALKAAITTAAGATFEIYNNNGTTVATSLQSGRKAIVTAQDGVTKVTYFLVIELNSDARMTSTVGTVSTGGTPNETITVPYGTTYDTLSYAIKPAVGAQAAFYEADGTTVTTTLTTGTKIVITSQNALNQVTYTVTIAANNAKDITAFSFAEQSGTATINKTNRTVAIKVVNGTNPTGLVATFALSAGATAKVSGTNQVSGTTANDFTNPVIYAVTAADGSTQNWTVTVTVVASSAKAITSFSFAEQTGPAVINAAARTVAIEVADGTNRNGLVAAFALSAGATAKVSGTSQVSGATANNFTSPVTYAVIAADGSSQNWKVTVTVAASNAKAITSFSLAEQTGAATIDPAAHTVAIEVANGTTVSSLVATFALSAGATAKVGTVGQVSGVTANDFTSPVIYEITAADGSTQNWTVTVTVAASNAKAIMSFSFAEQAVPAVIDPAAHTVAIEAANGTAVNSLVAAFTLSAGATAKVGTVGQVSGVTANDFTSPVIYEVTAADGSTQNWTVTVTVASSTAKAITSFSFVEQSGAATIDPAAHTVAIEVANGTAVNSLVAAFTLSSGATAKVGTVGQVSGVTTNDFTSPFIYEVTAADGSTQNWTVTVTVAASNAKAITSFSLAEQAGPAVIDPAAHTVAIEVANGTAVNSLVAAFTLSAGATAKVGHVGQVSGVTTNDFTSPVIYEVTAADGSTQNWTVTVTVSVSNAKAITSFSFVEQSGVATIDPASHSVAIEVANGTTVSSLVATFALSAGATAKVGHVGQVSGVTANDFTSPVIYEVTAADGSTQNWTVTVTVAASNAKAITSFSFAEQAGPPVIDPAAHTVAIEVANGTAVNSMVATFALSAGATAKVGTVGQVSGVTTNDFTSPVIYEVTAVDGSTQNWTVTVTVKPALSSAATLTSTIGTASTGGTASETLTNIPYGITLAALKAAITPAANASFEVYDADGITVASTLETGAKVIVTAQDGTTKVTYTVTVNGLPSGGGGWVMPTSPNSTKISSTDGKLTLPAGKEGEVSLDNEVVVSIPANASDKEIIITIDKMTDSKNLLTNNEVLVTAVYEILKNFPENFLNPVTLTFTFDPASLKSNQTVAVFYYDEIKKSWVEVTGGRINGNKISVTVSHFTKYTVFAVSKSVDVPGQEPPANPKNISDIVGHWAESAIKQAVDLGIVTGYPDGSFKPNHTVTRAEFTVMLMNTLKLQETEPALTFTDTAKIGAWARSAVAQAVQAGYVKGYQDGTFRPDAAITRAEMAMMVTKASGLTTQENTSTGFADDKDIPAWAKGAVAAMKQLGLITGKGGNAFAPAANTTRAEAVAVLLNMLAYKDK</sequence>
<feature type="domain" description="SLH" evidence="2">
    <location>
        <begin position="2067"/>
        <end position="2130"/>
    </location>
</feature>
<dbReference type="PANTHER" id="PTHR43308">
    <property type="entry name" value="OUTER MEMBRANE PROTEIN ALPHA-RELATED"/>
    <property type="match status" value="1"/>
</dbReference>
<dbReference type="Gene3D" id="2.60.220.30">
    <property type="match status" value="1"/>
</dbReference>
<reference evidence="3" key="2">
    <citation type="submission" date="2020-09" db="EMBL/GenBank/DDBJ databases">
        <authorList>
            <person name="Sun Q."/>
            <person name="Zhou Y."/>
        </authorList>
    </citation>
    <scope>NUCLEOTIDE SEQUENCE</scope>
    <source>
        <strain evidence="3">CGMCC 1.15178</strain>
    </source>
</reference>
<dbReference type="Pfam" id="PF00395">
    <property type="entry name" value="SLH"/>
    <property type="match status" value="3"/>
</dbReference>
<comment type="subcellular location">
    <subcellularLocation>
        <location evidence="1">Cell envelope</location>
    </subcellularLocation>
</comment>
<keyword evidence="4" id="KW-1185">Reference proteome</keyword>
<dbReference type="Pfam" id="PF07581">
    <property type="entry name" value="Glug"/>
    <property type="match status" value="6"/>
</dbReference>
<feature type="domain" description="SLH" evidence="2">
    <location>
        <begin position="2131"/>
        <end position="2191"/>
    </location>
</feature>
<dbReference type="Pfam" id="PF09479">
    <property type="entry name" value="Flg_new"/>
    <property type="match status" value="1"/>
</dbReference>
<organism evidence="3 4">
    <name type="scientific">Paenibacillus nasutitermitis</name>
    <dbReference type="NCBI Taxonomy" id="1652958"/>
    <lineage>
        <taxon>Bacteria</taxon>
        <taxon>Bacillati</taxon>
        <taxon>Bacillota</taxon>
        <taxon>Bacilli</taxon>
        <taxon>Bacillales</taxon>
        <taxon>Paenibacillaceae</taxon>
        <taxon>Paenibacillus</taxon>
    </lineage>
</organism>
<reference evidence="3" key="1">
    <citation type="journal article" date="2014" name="Int. J. Syst. Evol. Microbiol.">
        <title>Complete genome sequence of Corynebacterium casei LMG S-19264T (=DSM 44701T), isolated from a smear-ripened cheese.</title>
        <authorList>
            <consortium name="US DOE Joint Genome Institute (JGI-PGF)"/>
            <person name="Walter F."/>
            <person name="Albersmeier A."/>
            <person name="Kalinowski J."/>
            <person name="Ruckert C."/>
        </authorList>
    </citation>
    <scope>NUCLEOTIDE SEQUENCE</scope>
    <source>
        <strain evidence="3">CGMCC 1.15178</strain>
    </source>
</reference>
<dbReference type="RefSeq" id="WP_188996929.1">
    <property type="nucleotide sequence ID" value="NZ_BMHP01000004.1"/>
</dbReference>
<dbReference type="Gene3D" id="2.60.40.2340">
    <property type="match status" value="8"/>
</dbReference>
<protein>
    <recommendedName>
        <fullName evidence="2">SLH domain-containing protein</fullName>
    </recommendedName>
</protein>
<dbReference type="InterPro" id="IPR042229">
    <property type="entry name" value="Listeria/Bacterioides_rpt_sf"/>
</dbReference>
<dbReference type="EMBL" id="BMHP01000004">
    <property type="protein sequence ID" value="GGD88803.1"/>
    <property type="molecule type" value="Genomic_DNA"/>
</dbReference>
<proteinExistence type="predicted"/>
<evidence type="ECO:0000259" key="2">
    <source>
        <dbReference type="PROSITE" id="PS51272"/>
    </source>
</evidence>
<evidence type="ECO:0000256" key="1">
    <source>
        <dbReference type="ARBA" id="ARBA00004196"/>
    </source>
</evidence>
<dbReference type="Gene3D" id="2.60.40.4270">
    <property type="entry name" value="Listeria-Bacteroides repeat domain"/>
    <property type="match status" value="1"/>
</dbReference>
<name>A0A916ZD30_9BACL</name>
<dbReference type="InterPro" id="IPR013378">
    <property type="entry name" value="InlB-like_B-rpt"/>
</dbReference>
<dbReference type="InterPro" id="IPR011493">
    <property type="entry name" value="GLUG"/>
</dbReference>
<feature type="domain" description="SLH" evidence="2">
    <location>
        <begin position="2193"/>
        <end position="2248"/>
    </location>
</feature>
<dbReference type="PROSITE" id="PS51272">
    <property type="entry name" value="SLH"/>
    <property type="match status" value="3"/>
</dbReference>
<evidence type="ECO:0000313" key="3">
    <source>
        <dbReference type="EMBL" id="GGD88803.1"/>
    </source>
</evidence>
<dbReference type="PANTHER" id="PTHR43308:SF5">
    <property type="entry name" value="S-LAYER PROTEIN _ PEPTIDOGLYCAN ENDO-BETA-N-ACETYLGLUCOSAMINIDASE"/>
    <property type="match status" value="1"/>
</dbReference>